<evidence type="ECO:0000256" key="6">
    <source>
        <dbReference type="ARBA" id="ARBA00022989"/>
    </source>
</evidence>
<keyword evidence="12" id="KW-1185">Reference proteome</keyword>
<evidence type="ECO:0000256" key="3">
    <source>
        <dbReference type="ARBA" id="ARBA00022475"/>
    </source>
</evidence>
<dbReference type="InterPro" id="IPR001901">
    <property type="entry name" value="Translocase_SecE/Sec61-g"/>
</dbReference>
<dbReference type="AlphaFoldDB" id="A0A919N8G7"/>
<comment type="function">
    <text evidence="9">Essential subunit of the Sec protein translocation channel SecYEG. Clamps together the 2 halves of SecY. May contact the channel plug during translocation.</text>
</comment>
<evidence type="ECO:0000313" key="12">
    <source>
        <dbReference type="Proteomes" id="UP000629619"/>
    </source>
</evidence>
<dbReference type="GO" id="GO:0065002">
    <property type="term" value="P:intracellular protein transmembrane transport"/>
    <property type="evidence" value="ECO:0007669"/>
    <property type="project" value="UniProtKB-UniRule"/>
</dbReference>
<dbReference type="EMBL" id="BOMW01000034">
    <property type="protein sequence ID" value="GIF06241.1"/>
    <property type="molecule type" value="Genomic_DNA"/>
</dbReference>
<sequence length="127" mass="13612">MADKDRPGDDVPGDDELLADAADGDDTDEAADAPVSRGGGTAVAERTKDDETPKAKKERKRTGFFGRIGGFFREVVSELRKVIWPTRKELLTYTGVVIAFVTVMTAIVAVLDYGFGKGILYALGGKS</sequence>
<keyword evidence="2 9" id="KW-0813">Transport</keyword>
<dbReference type="GO" id="GO:0043952">
    <property type="term" value="P:protein transport by the Sec complex"/>
    <property type="evidence" value="ECO:0007669"/>
    <property type="project" value="UniProtKB-UniRule"/>
</dbReference>
<dbReference type="NCBIfam" id="TIGR00964">
    <property type="entry name" value="secE_bact"/>
    <property type="match status" value="1"/>
</dbReference>
<protein>
    <recommendedName>
        <fullName evidence="9">Protein translocase subunit SecE</fullName>
    </recommendedName>
</protein>
<reference evidence="11" key="1">
    <citation type="submission" date="2021-01" db="EMBL/GenBank/DDBJ databases">
        <title>Whole genome shotgun sequence of Actinoplanes siamensis NBRC 109076.</title>
        <authorList>
            <person name="Komaki H."/>
            <person name="Tamura T."/>
        </authorList>
    </citation>
    <scope>NUCLEOTIDE SEQUENCE</scope>
    <source>
        <strain evidence="11">NBRC 109076</strain>
    </source>
</reference>
<comment type="similarity">
    <text evidence="9">Belongs to the SecE/SEC61-gamma family.</text>
</comment>
<keyword evidence="4 9" id="KW-0812">Transmembrane</keyword>
<keyword evidence="6 9" id="KW-1133">Transmembrane helix</keyword>
<evidence type="ECO:0000256" key="10">
    <source>
        <dbReference type="SAM" id="MobiDB-lite"/>
    </source>
</evidence>
<name>A0A919N8G7_9ACTN</name>
<dbReference type="Pfam" id="PF00584">
    <property type="entry name" value="SecE"/>
    <property type="match status" value="1"/>
</dbReference>
<comment type="subcellular location">
    <subcellularLocation>
        <location evidence="9">Cell membrane</location>
        <topology evidence="9">Single-pass membrane protein</topology>
    </subcellularLocation>
    <subcellularLocation>
        <location evidence="1">Membrane</location>
    </subcellularLocation>
</comment>
<dbReference type="RefSeq" id="WP_203681370.1">
    <property type="nucleotide sequence ID" value="NZ_BOMW01000034.1"/>
</dbReference>
<evidence type="ECO:0000256" key="8">
    <source>
        <dbReference type="ARBA" id="ARBA00023136"/>
    </source>
</evidence>
<comment type="subunit">
    <text evidence="9">Component of the Sec protein translocase complex. Heterotrimer consisting of SecY, SecE and SecG subunits. The heterotrimers can form oligomers, although 1 heterotrimer is thought to be able to translocate proteins. Interacts with the ribosome. Interacts with SecDF, and other proteins may be involved. Interacts with SecA.</text>
</comment>
<evidence type="ECO:0000256" key="1">
    <source>
        <dbReference type="ARBA" id="ARBA00004370"/>
    </source>
</evidence>
<feature type="compositionally biased region" description="Acidic residues" evidence="10">
    <location>
        <begin position="11"/>
        <end position="31"/>
    </location>
</feature>
<dbReference type="Gene3D" id="1.20.5.1030">
    <property type="entry name" value="Preprotein translocase secy subunit"/>
    <property type="match status" value="1"/>
</dbReference>
<dbReference type="GO" id="GO:0009306">
    <property type="term" value="P:protein secretion"/>
    <property type="evidence" value="ECO:0007669"/>
    <property type="project" value="UniProtKB-UniRule"/>
</dbReference>
<keyword evidence="7 9" id="KW-0811">Translocation</keyword>
<dbReference type="PANTHER" id="PTHR33910:SF1">
    <property type="entry name" value="PROTEIN TRANSLOCASE SUBUNIT SECE"/>
    <property type="match status" value="1"/>
</dbReference>
<accession>A0A919N8G7</accession>
<gene>
    <name evidence="9" type="primary">secE</name>
    <name evidence="11" type="ORF">Asi03nite_37790</name>
</gene>
<dbReference type="GO" id="GO:0005886">
    <property type="term" value="C:plasma membrane"/>
    <property type="evidence" value="ECO:0007669"/>
    <property type="project" value="UniProtKB-SubCell"/>
</dbReference>
<organism evidence="11 12">
    <name type="scientific">Actinoplanes siamensis</name>
    <dbReference type="NCBI Taxonomy" id="1223317"/>
    <lineage>
        <taxon>Bacteria</taxon>
        <taxon>Bacillati</taxon>
        <taxon>Actinomycetota</taxon>
        <taxon>Actinomycetes</taxon>
        <taxon>Micromonosporales</taxon>
        <taxon>Micromonosporaceae</taxon>
        <taxon>Actinoplanes</taxon>
    </lineage>
</organism>
<proteinExistence type="inferred from homology"/>
<evidence type="ECO:0000256" key="9">
    <source>
        <dbReference type="HAMAP-Rule" id="MF_00422"/>
    </source>
</evidence>
<evidence type="ECO:0000256" key="4">
    <source>
        <dbReference type="ARBA" id="ARBA00022692"/>
    </source>
</evidence>
<evidence type="ECO:0000313" key="11">
    <source>
        <dbReference type="EMBL" id="GIF06241.1"/>
    </source>
</evidence>
<dbReference type="GO" id="GO:0008320">
    <property type="term" value="F:protein transmembrane transporter activity"/>
    <property type="evidence" value="ECO:0007669"/>
    <property type="project" value="UniProtKB-UniRule"/>
</dbReference>
<dbReference type="InterPro" id="IPR005807">
    <property type="entry name" value="SecE_bac"/>
</dbReference>
<dbReference type="InterPro" id="IPR038379">
    <property type="entry name" value="SecE_sf"/>
</dbReference>
<feature type="transmembrane region" description="Helical" evidence="9">
    <location>
        <begin position="90"/>
        <end position="111"/>
    </location>
</feature>
<comment type="caution">
    <text evidence="11">The sequence shown here is derived from an EMBL/GenBank/DDBJ whole genome shotgun (WGS) entry which is preliminary data.</text>
</comment>
<dbReference type="PANTHER" id="PTHR33910">
    <property type="entry name" value="PROTEIN TRANSLOCASE SUBUNIT SECE"/>
    <property type="match status" value="1"/>
</dbReference>
<keyword evidence="8 9" id="KW-0472">Membrane</keyword>
<keyword evidence="3 9" id="KW-1003">Cell membrane</keyword>
<dbReference type="HAMAP" id="MF_00422">
    <property type="entry name" value="SecE"/>
    <property type="match status" value="1"/>
</dbReference>
<evidence type="ECO:0000256" key="2">
    <source>
        <dbReference type="ARBA" id="ARBA00022448"/>
    </source>
</evidence>
<dbReference type="GO" id="GO:0006605">
    <property type="term" value="P:protein targeting"/>
    <property type="evidence" value="ECO:0007669"/>
    <property type="project" value="UniProtKB-UniRule"/>
</dbReference>
<keyword evidence="5 9" id="KW-0653">Protein transport</keyword>
<feature type="region of interest" description="Disordered" evidence="10">
    <location>
        <begin position="1"/>
        <end position="59"/>
    </location>
</feature>
<dbReference type="PROSITE" id="PS01067">
    <property type="entry name" value="SECE_SEC61G"/>
    <property type="match status" value="1"/>
</dbReference>
<evidence type="ECO:0000256" key="7">
    <source>
        <dbReference type="ARBA" id="ARBA00023010"/>
    </source>
</evidence>
<evidence type="ECO:0000256" key="5">
    <source>
        <dbReference type="ARBA" id="ARBA00022927"/>
    </source>
</evidence>
<feature type="compositionally biased region" description="Basic and acidic residues" evidence="10">
    <location>
        <begin position="45"/>
        <end position="55"/>
    </location>
</feature>
<dbReference type="Proteomes" id="UP000629619">
    <property type="component" value="Unassembled WGS sequence"/>
</dbReference>